<dbReference type="PANTHER" id="PTHR31559:SF0">
    <property type="entry name" value="PYRIDOXAL 5'-PHOSPHATE SYNTHASE SUBUNIT SNO1-RELATED"/>
    <property type="match status" value="1"/>
</dbReference>
<accession>A0A0M0LC72</accession>
<dbReference type="EMBL" id="LILC01000004">
    <property type="protein sequence ID" value="KOO48631.1"/>
    <property type="molecule type" value="Genomic_DNA"/>
</dbReference>
<dbReference type="Gene3D" id="3.40.50.880">
    <property type="match status" value="1"/>
</dbReference>
<evidence type="ECO:0000256" key="3">
    <source>
        <dbReference type="ARBA" id="ARBA00022898"/>
    </source>
</evidence>
<feature type="active site" description="Charge relay system" evidence="10 11">
    <location>
        <position position="170"/>
    </location>
</feature>
<dbReference type="CDD" id="cd01749">
    <property type="entry name" value="GATase1_PB"/>
    <property type="match status" value="1"/>
</dbReference>
<dbReference type="GO" id="GO:0036381">
    <property type="term" value="F:pyridoxal 5'-phosphate synthase (glutamine hydrolysing) activity"/>
    <property type="evidence" value="ECO:0007669"/>
    <property type="project" value="UniProtKB-UniRule"/>
</dbReference>
<feature type="binding site" evidence="10 12">
    <location>
        <begin position="47"/>
        <end position="49"/>
    </location>
    <ligand>
        <name>L-glutamine</name>
        <dbReference type="ChEBI" id="CHEBI:58359"/>
    </ligand>
</feature>
<dbReference type="NCBIfam" id="TIGR03800">
    <property type="entry name" value="PLP_synth_Pdx2"/>
    <property type="match status" value="1"/>
</dbReference>
<dbReference type="AlphaFoldDB" id="A0A0M0LC72"/>
<dbReference type="RefSeq" id="WP_053400197.1">
    <property type="nucleotide sequence ID" value="NZ_LILC01000004.1"/>
</dbReference>
<evidence type="ECO:0000256" key="9">
    <source>
        <dbReference type="ARBA" id="ARBA00064749"/>
    </source>
</evidence>
<comment type="similarity">
    <text evidence="1 10">Belongs to the glutaminase PdxT/SNO family.</text>
</comment>
<dbReference type="GO" id="GO:0042823">
    <property type="term" value="P:pyridoxal phosphate biosynthetic process"/>
    <property type="evidence" value="ECO:0007669"/>
    <property type="project" value="UniProtKB-UniRule"/>
</dbReference>
<comment type="pathway">
    <text evidence="10">Cofactor biosynthesis; pyridoxal 5'-phosphate biosynthesis.</text>
</comment>
<dbReference type="UniPathway" id="UPA00245"/>
<evidence type="ECO:0000256" key="6">
    <source>
        <dbReference type="ARBA" id="ARBA00047992"/>
    </source>
</evidence>
<dbReference type="InterPro" id="IPR021196">
    <property type="entry name" value="PdxT/SNO_CS"/>
</dbReference>
<dbReference type="EC" id="4.3.3.6" evidence="10"/>
<proteinExistence type="inferred from homology"/>
<evidence type="ECO:0000256" key="11">
    <source>
        <dbReference type="PIRSR" id="PIRSR005639-1"/>
    </source>
</evidence>
<evidence type="ECO:0000313" key="14">
    <source>
        <dbReference type="Proteomes" id="UP000037558"/>
    </source>
</evidence>
<comment type="subunit">
    <text evidence="9 10">In the presence of PdxS, forms a dodecamer of heterodimers. Only shows activity in the heterodimer.</text>
</comment>
<evidence type="ECO:0000256" key="7">
    <source>
        <dbReference type="ARBA" id="ARBA00049534"/>
    </source>
</evidence>
<keyword evidence="5 10" id="KW-0456">Lyase</keyword>
<dbReference type="GO" id="GO:0005829">
    <property type="term" value="C:cytosol"/>
    <property type="evidence" value="ECO:0007669"/>
    <property type="project" value="TreeGrafter"/>
</dbReference>
<dbReference type="Proteomes" id="UP000037558">
    <property type="component" value="Unassembled WGS sequence"/>
</dbReference>
<feature type="binding site" evidence="10 12">
    <location>
        <position position="106"/>
    </location>
    <ligand>
        <name>L-glutamine</name>
        <dbReference type="ChEBI" id="CHEBI:58359"/>
    </ligand>
</feature>
<comment type="catalytic activity">
    <reaction evidence="7 10">
        <text>L-glutamine + H2O = L-glutamate + NH4(+)</text>
        <dbReference type="Rhea" id="RHEA:15889"/>
        <dbReference type="ChEBI" id="CHEBI:15377"/>
        <dbReference type="ChEBI" id="CHEBI:28938"/>
        <dbReference type="ChEBI" id="CHEBI:29985"/>
        <dbReference type="ChEBI" id="CHEBI:58359"/>
        <dbReference type="EC" id="3.5.1.2"/>
    </reaction>
</comment>
<dbReference type="GO" id="GO:0006543">
    <property type="term" value="P:L-glutamine catabolic process"/>
    <property type="evidence" value="ECO:0007669"/>
    <property type="project" value="UniProtKB-UniRule"/>
</dbReference>
<dbReference type="InterPro" id="IPR029062">
    <property type="entry name" value="Class_I_gatase-like"/>
</dbReference>
<keyword evidence="13" id="KW-0808">Transferase</keyword>
<evidence type="ECO:0000256" key="5">
    <source>
        <dbReference type="ARBA" id="ARBA00023239"/>
    </source>
</evidence>
<dbReference type="HAMAP" id="MF_01615">
    <property type="entry name" value="PdxT"/>
    <property type="match status" value="1"/>
</dbReference>
<dbReference type="GO" id="GO:1903600">
    <property type="term" value="C:glutaminase complex"/>
    <property type="evidence" value="ECO:0007669"/>
    <property type="project" value="TreeGrafter"/>
</dbReference>
<dbReference type="GO" id="GO:0016740">
    <property type="term" value="F:transferase activity"/>
    <property type="evidence" value="ECO:0007669"/>
    <property type="project" value="UniProtKB-KW"/>
</dbReference>
<comment type="catalytic activity">
    <reaction evidence="6 10">
        <text>aldehydo-D-ribose 5-phosphate + D-glyceraldehyde 3-phosphate + L-glutamine = pyridoxal 5'-phosphate + L-glutamate + phosphate + 3 H2O + H(+)</text>
        <dbReference type="Rhea" id="RHEA:31507"/>
        <dbReference type="ChEBI" id="CHEBI:15377"/>
        <dbReference type="ChEBI" id="CHEBI:15378"/>
        <dbReference type="ChEBI" id="CHEBI:29985"/>
        <dbReference type="ChEBI" id="CHEBI:43474"/>
        <dbReference type="ChEBI" id="CHEBI:58273"/>
        <dbReference type="ChEBI" id="CHEBI:58359"/>
        <dbReference type="ChEBI" id="CHEBI:59776"/>
        <dbReference type="ChEBI" id="CHEBI:597326"/>
        <dbReference type="EC" id="4.3.3.6"/>
    </reaction>
</comment>
<protein>
    <recommendedName>
        <fullName evidence="10">Pyridoxal 5'-phosphate synthase subunit PdxT</fullName>
        <ecNumber evidence="10">4.3.3.6</ecNumber>
    </recommendedName>
    <alternativeName>
        <fullName evidence="10">Pdx2</fullName>
    </alternativeName>
    <alternativeName>
        <fullName evidence="10">Pyridoxal 5'-phosphate synthase glutaminase subunit</fullName>
        <ecNumber evidence="10">3.5.1.2</ecNumber>
    </alternativeName>
</protein>
<comment type="function">
    <text evidence="8 10">Catalyzes the hydrolysis of glutamine to glutamate and ammonia as part of the biosynthesis of pyridoxal 5'-phosphate. The resulting ammonia molecule is channeled to the active site of PdxS.</text>
</comment>
<dbReference type="PATRIC" id="fig|284581.3.peg.1678"/>
<organism evidence="13 14">
    <name type="scientific">Priestia koreensis</name>
    <dbReference type="NCBI Taxonomy" id="284581"/>
    <lineage>
        <taxon>Bacteria</taxon>
        <taxon>Bacillati</taxon>
        <taxon>Bacillota</taxon>
        <taxon>Bacilli</taxon>
        <taxon>Bacillales</taxon>
        <taxon>Bacillaceae</taxon>
        <taxon>Priestia</taxon>
    </lineage>
</organism>
<dbReference type="PROSITE" id="PS01236">
    <property type="entry name" value="PDXT_SNO_1"/>
    <property type="match status" value="1"/>
</dbReference>
<dbReference type="FunFam" id="3.40.50.880:FF:000010">
    <property type="entry name" value="uncharacterized protein LOC100176842 isoform X2"/>
    <property type="match status" value="1"/>
</dbReference>
<sequence>MQTIGILGLQGAVAEHVRQVEALGLNAVVVKKAAQLQDIDGLILPGGESTTMRKLIDRYEFFDALKAFHEAKKPIFGTCAGMVLVANELVDSENAHLQIMDVTVKRNAFGRQIASFEAGLDIDGLNQPFKAVFIRAPYIERAGENVDVLATYDGKIVAAKQENVLASAFHPELTNDTRFLKLFVDMVKEQSLTEFAG</sequence>
<dbReference type="Pfam" id="PF01174">
    <property type="entry name" value="SNO"/>
    <property type="match status" value="1"/>
</dbReference>
<keyword evidence="14" id="KW-1185">Reference proteome</keyword>
<evidence type="ECO:0000256" key="4">
    <source>
        <dbReference type="ARBA" id="ARBA00022962"/>
    </source>
</evidence>
<evidence type="ECO:0000256" key="12">
    <source>
        <dbReference type="PIRSR" id="PIRSR005639-2"/>
    </source>
</evidence>
<dbReference type="STRING" id="284581.AMD01_04400"/>
<reference evidence="14" key="1">
    <citation type="submission" date="2015-08" db="EMBL/GenBank/DDBJ databases">
        <title>Fjat-14210 dsm16467.</title>
        <authorList>
            <person name="Liu B."/>
            <person name="Wang J."/>
            <person name="Zhu Y."/>
            <person name="Liu G."/>
            <person name="Chen Q."/>
            <person name="Chen Z."/>
            <person name="Lan J."/>
            <person name="Che J."/>
            <person name="Ge C."/>
            <person name="Shi H."/>
            <person name="Pan Z."/>
            <person name="Liu X."/>
        </authorList>
    </citation>
    <scope>NUCLEOTIDE SEQUENCE [LARGE SCALE GENOMIC DNA]</scope>
    <source>
        <strain evidence="14">DSM 16467</strain>
    </source>
</reference>
<dbReference type="PROSITE" id="PS51273">
    <property type="entry name" value="GATASE_TYPE_1"/>
    <property type="match status" value="1"/>
</dbReference>
<feature type="active site" description="Charge relay system" evidence="10 11">
    <location>
        <position position="172"/>
    </location>
</feature>
<evidence type="ECO:0000256" key="1">
    <source>
        <dbReference type="ARBA" id="ARBA00008345"/>
    </source>
</evidence>
<dbReference type="PIRSF" id="PIRSF005639">
    <property type="entry name" value="Glut_amidoT_SNO"/>
    <property type="match status" value="1"/>
</dbReference>
<keyword evidence="4 10" id="KW-0315">Glutamine amidotransferase</keyword>
<keyword evidence="2 10" id="KW-0378">Hydrolase</keyword>
<comment type="caution">
    <text evidence="13">The sequence shown here is derived from an EMBL/GenBank/DDBJ whole genome shotgun (WGS) entry which is preliminary data.</text>
</comment>
<dbReference type="InterPro" id="IPR002161">
    <property type="entry name" value="PdxT/SNO"/>
</dbReference>
<gene>
    <name evidence="10" type="primary">pdxT</name>
    <name evidence="13" type="ORF">AMD01_04400</name>
</gene>
<dbReference type="PANTHER" id="PTHR31559">
    <property type="entry name" value="PYRIDOXAL 5'-PHOSPHATE SYNTHASE SUBUNIT SNO"/>
    <property type="match status" value="1"/>
</dbReference>
<dbReference type="EC" id="3.5.1.2" evidence="10"/>
<evidence type="ECO:0000256" key="2">
    <source>
        <dbReference type="ARBA" id="ARBA00022801"/>
    </source>
</evidence>
<feature type="active site" description="Nucleophile" evidence="10 11">
    <location>
        <position position="79"/>
    </location>
</feature>
<dbReference type="GO" id="GO:0008614">
    <property type="term" value="P:pyridoxine metabolic process"/>
    <property type="evidence" value="ECO:0007669"/>
    <property type="project" value="TreeGrafter"/>
</dbReference>
<evidence type="ECO:0000313" key="13">
    <source>
        <dbReference type="EMBL" id="KOO48631.1"/>
    </source>
</evidence>
<keyword evidence="3 10" id="KW-0663">Pyridoxal phosphate</keyword>
<dbReference type="SUPFAM" id="SSF52317">
    <property type="entry name" value="Class I glutamine amidotransferase-like"/>
    <property type="match status" value="1"/>
</dbReference>
<name>A0A0M0LC72_9BACI</name>
<dbReference type="GO" id="GO:0004359">
    <property type="term" value="F:glutaminase activity"/>
    <property type="evidence" value="ECO:0007669"/>
    <property type="project" value="UniProtKB-UniRule"/>
</dbReference>
<dbReference type="OrthoDB" id="9810320at2"/>
<feature type="binding site" evidence="10 12">
    <location>
        <begin position="134"/>
        <end position="135"/>
    </location>
    <ligand>
        <name>L-glutamine</name>
        <dbReference type="ChEBI" id="CHEBI:58359"/>
    </ligand>
</feature>
<dbReference type="PROSITE" id="PS51130">
    <property type="entry name" value="PDXT_SNO_2"/>
    <property type="match status" value="1"/>
</dbReference>
<evidence type="ECO:0000256" key="10">
    <source>
        <dbReference type="HAMAP-Rule" id="MF_01615"/>
    </source>
</evidence>
<evidence type="ECO:0000256" key="8">
    <source>
        <dbReference type="ARBA" id="ARBA00054599"/>
    </source>
</evidence>